<dbReference type="Pfam" id="PF13449">
    <property type="entry name" value="Phytase-like"/>
    <property type="match status" value="1"/>
</dbReference>
<keyword evidence="4" id="KW-1185">Reference proteome</keyword>
<comment type="caution">
    <text evidence="3">The sequence shown here is derived from an EMBL/GenBank/DDBJ whole genome shotgun (WGS) entry which is preliminary data.</text>
</comment>
<keyword evidence="1" id="KW-1133">Transmembrane helix</keyword>
<evidence type="ECO:0000313" key="3">
    <source>
        <dbReference type="EMBL" id="MBO0663710.1"/>
    </source>
</evidence>
<accession>A0A939JV12</accession>
<organism evidence="3 4">
    <name type="scientific">Jiella flava</name>
    <dbReference type="NCBI Taxonomy" id="2816857"/>
    <lineage>
        <taxon>Bacteria</taxon>
        <taxon>Pseudomonadati</taxon>
        <taxon>Pseudomonadota</taxon>
        <taxon>Alphaproteobacteria</taxon>
        <taxon>Hyphomicrobiales</taxon>
        <taxon>Aurantimonadaceae</taxon>
        <taxon>Jiella</taxon>
    </lineage>
</organism>
<evidence type="ECO:0000313" key="4">
    <source>
        <dbReference type="Proteomes" id="UP000664122"/>
    </source>
</evidence>
<feature type="domain" description="Phytase-like" evidence="2">
    <location>
        <begin position="81"/>
        <end position="333"/>
    </location>
</feature>
<evidence type="ECO:0000259" key="2">
    <source>
        <dbReference type="Pfam" id="PF13449"/>
    </source>
</evidence>
<evidence type="ECO:0000256" key="1">
    <source>
        <dbReference type="SAM" id="Phobius"/>
    </source>
</evidence>
<name>A0A939JV12_9HYPH</name>
<keyword evidence="1" id="KW-0472">Membrane</keyword>
<dbReference type="PIRSF" id="PIRSF031900">
    <property type="entry name" value="UCP031900"/>
    <property type="match status" value="1"/>
</dbReference>
<feature type="transmembrane region" description="Helical" evidence="1">
    <location>
        <begin position="12"/>
        <end position="32"/>
    </location>
</feature>
<dbReference type="EMBL" id="JAFMPP010000012">
    <property type="protein sequence ID" value="MBO0663710.1"/>
    <property type="molecule type" value="Genomic_DNA"/>
</dbReference>
<reference evidence="3" key="1">
    <citation type="submission" date="2021-03" db="EMBL/GenBank/DDBJ databases">
        <title>Whole genome sequence of Jiella sp. CQZ9-1.</title>
        <authorList>
            <person name="Tuo L."/>
        </authorList>
    </citation>
    <scope>NUCLEOTIDE SEQUENCE</scope>
    <source>
        <strain evidence="3">CQZ9-1</strain>
    </source>
</reference>
<sequence>MTQPGAIGRDAFRLFGRIICGCLVAILLPIAASGKPRVSLAGGPVTITAKPIAYFDKISTATQFGALTYVGGFSFSASDPRVSGISAIRTTDHGTRFLAVTDNGDWLIGRIKRDKHGQPIGIADASLLALRNRVGQIVFGKAMGDAESLAVDEVTRRAYVGFEELHRIWAYHVDALATSKARLVDVPIPVQKIPANKGMEALMKAPADSFLHGALVTVTERALDKDGNVFAAILGKGGGVFKVRHDPRWDVTDGDFLPNGDLLLLERRFEGVFGLGARIRLIEGRSIKPGAVVDGPVVFEADLSEEIDNMEGLDVWPDRSGRLHVTLVSDNNGSVLQRNLMLEFLWTKADPLRVRRAP</sequence>
<dbReference type="RefSeq" id="WP_207258601.1">
    <property type="nucleotide sequence ID" value="NZ_JAFMPP010000012.1"/>
</dbReference>
<dbReference type="AlphaFoldDB" id="A0A939JV12"/>
<dbReference type="InterPro" id="IPR027372">
    <property type="entry name" value="Phytase-like_dom"/>
</dbReference>
<gene>
    <name evidence="3" type="ORF">J1C48_14065</name>
</gene>
<protein>
    <submittedName>
        <fullName evidence="3">Esterase-like activity of phytase family protein</fullName>
    </submittedName>
</protein>
<dbReference type="InterPro" id="IPR014567">
    <property type="entry name" value="UCP031900"/>
</dbReference>
<dbReference type="Proteomes" id="UP000664122">
    <property type="component" value="Unassembled WGS sequence"/>
</dbReference>
<proteinExistence type="predicted"/>
<keyword evidence="1" id="KW-0812">Transmembrane</keyword>